<dbReference type="EMBL" id="OC915248">
    <property type="protein sequence ID" value="CAD7639477.1"/>
    <property type="molecule type" value="Genomic_DNA"/>
</dbReference>
<dbReference type="OrthoDB" id="6512765at2759"/>
<proteinExistence type="predicted"/>
<dbReference type="Proteomes" id="UP000728032">
    <property type="component" value="Unassembled WGS sequence"/>
</dbReference>
<dbReference type="AlphaFoldDB" id="A0A7R9QCT9"/>
<gene>
    <name evidence="1" type="ORF">ONB1V03_LOCUS2002</name>
</gene>
<dbReference type="EMBL" id="CAJPVJ010000423">
    <property type="protein sequence ID" value="CAG2162409.1"/>
    <property type="molecule type" value="Genomic_DNA"/>
</dbReference>
<name>A0A7R9QCT9_9ACAR</name>
<evidence type="ECO:0000313" key="1">
    <source>
        <dbReference type="EMBL" id="CAD7639477.1"/>
    </source>
</evidence>
<accession>A0A7R9QCT9</accession>
<organism evidence="1">
    <name type="scientific">Oppiella nova</name>
    <dbReference type="NCBI Taxonomy" id="334625"/>
    <lineage>
        <taxon>Eukaryota</taxon>
        <taxon>Metazoa</taxon>
        <taxon>Ecdysozoa</taxon>
        <taxon>Arthropoda</taxon>
        <taxon>Chelicerata</taxon>
        <taxon>Arachnida</taxon>
        <taxon>Acari</taxon>
        <taxon>Acariformes</taxon>
        <taxon>Sarcoptiformes</taxon>
        <taxon>Oribatida</taxon>
        <taxon>Brachypylina</taxon>
        <taxon>Oppioidea</taxon>
        <taxon>Oppiidae</taxon>
        <taxon>Oppiella</taxon>
    </lineage>
</organism>
<sequence length="232" mass="27399">MSSSMVRTVPAIICDCRRLELQKTHQKLIETLNEFLESFREMDVNCDDRQKRQNILVFQLNELKKLKTRFDERKVFFDLKDSQFGCQRFSRVKIRRKCFEIFSVLADEKAIQLLDVMERAVKIIDMHIDVNNDRNDEFSCSMMKRRTIDGNNRRVNRGLNTSVDVMTEKPMHSYRNILKDKSTQALAERERLLKDLTAFTAQLKKDLNLSILLTESVYDFETVEVVDNQTKS</sequence>
<keyword evidence="2" id="KW-1185">Reference proteome</keyword>
<reference evidence="1" key="1">
    <citation type="submission" date="2020-11" db="EMBL/GenBank/DDBJ databases">
        <authorList>
            <person name="Tran Van P."/>
        </authorList>
    </citation>
    <scope>NUCLEOTIDE SEQUENCE</scope>
</reference>
<protein>
    <submittedName>
        <fullName evidence="1">Uncharacterized protein</fullName>
    </submittedName>
</protein>
<evidence type="ECO:0000313" key="2">
    <source>
        <dbReference type="Proteomes" id="UP000728032"/>
    </source>
</evidence>